<sequence>MSRTDVVIVGIFVIGFLGIISDYLFTKLIKKVAKGKQVKDYV</sequence>
<feature type="transmembrane region" description="Helical" evidence="1">
    <location>
        <begin position="6"/>
        <end position="25"/>
    </location>
</feature>
<name>A0A645CUY6_9ZZZZ</name>
<evidence type="ECO:0000256" key="1">
    <source>
        <dbReference type="SAM" id="Phobius"/>
    </source>
</evidence>
<keyword evidence="1" id="KW-0812">Transmembrane</keyword>
<evidence type="ECO:0000313" key="2">
    <source>
        <dbReference type="EMBL" id="MPM80522.1"/>
    </source>
</evidence>
<organism evidence="2">
    <name type="scientific">bioreactor metagenome</name>
    <dbReference type="NCBI Taxonomy" id="1076179"/>
    <lineage>
        <taxon>unclassified sequences</taxon>
        <taxon>metagenomes</taxon>
        <taxon>ecological metagenomes</taxon>
    </lineage>
</organism>
<accession>A0A645CUY6</accession>
<protein>
    <submittedName>
        <fullName evidence="2">Uncharacterized protein</fullName>
    </submittedName>
</protein>
<keyword evidence="1" id="KW-1133">Transmembrane helix</keyword>
<proteinExistence type="predicted"/>
<gene>
    <name evidence="2" type="ORF">SDC9_127569</name>
</gene>
<reference evidence="2" key="1">
    <citation type="submission" date="2019-08" db="EMBL/GenBank/DDBJ databases">
        <authorList>
            <person name="Kucharzyk K."/>
            <person name="Murdoch R.W."/>
            <person name="Higgins S."/>
            <person name="Loffler F."/>
        </authorList>
    </citation>
    <scope>NUCLEOTIDE SEQUENCE</scope>
</reference>
<keyword evidence="1" id="KW-0472">Membrane</keyword>
<dbReference type="EMBL" id="VSSQ01030119">
    <property type="protein sequence ID" value="MPM80522.1"/>
    <property type="molecule type" value="Genomic_DNA"/>
</dbReference>
<dbReference type="AlphaFoldDB" id="A0A645CUY6"/>
<comment type="caution">
    <text evidence="2">The sequence shown here is derived from an EMBL/GenBank/DDBJ whole genome shotgun (WGS) entry which is preliminary data.</text>
</comment>